<evidence type="ECO:0000313" key="3">
    <source>
        <dbReference type="EMBL" id="ETK10974.1"/>
    </source>
</evidence>
<evidence type="ECO:0000259" key="2">
    <source>
        <dbReference type="PROSITE" id="PS50994"/>
    </source>
</evidence>
<accession>W2CUT3</accession>
<dbReference type="Pfam" id="PF13276">
    <property type="entry name" value="HTH_21"/>
    <property type="match status" value="1"/>
</dbReference>
<dbReference type="EMBL" id="AYYD01000360">
    <property type="protein sequence ID" value="ETK10974.1"/>
    <property type="molecule type" value="Genomic_DNA"/>
</dbReference>
<dbReference type="GO" id="GO:0003676">
    <property type="term" value="F:nucleic acid binding"/>
    <property type="evidence" value="ECO:0007669"/>
    <property type="project" value="InterPro"/>
</dbReference>
<dbReference type="PANTHER" id="PTHR46889">
    <property type="entry name" value="TRANSPOSASE INSF FOR INSERTION SEQUENCE IS3B-RELATED"/>
    <property type="match status" value="1"/>
</dbReference>
<dbReference type="InterPro" id="IPR050900">
    <property type="entry name" value="Transposase_IS3/IS150/IS904"/>
</dbReference>
<dbReference type="GO" id="GO:0015074">
    <property type="term" value="P:DNA integration"/>
    <property type="evidence" value="ECO:0007669"/>
    <property type="project" value="InterPro"/>
</dbReference>
<dbReference type="PANTHER" id="PTHR46889:SF4">
    <property type="entry name" value="TRANSPOSASE INSO FOR INSERTION SEQUENCE ELEMENT IS911B-RELATED"/>
    <property type="match status" value="1"/>
</dbReference>
<dbReference type="PROSITE" id="PS50994">
    <property type="entry name" value="INTEGRASE"/>
    <property type="match status" value="1"/>
</dbReference>
<evidence type="ECO:0000313" key="4">
    <source>
        <dbReference type="Proteomes" id="UP000018874"/>
    </source>
</evidence>
<reference evidence="3 4" key="1">
    <citation type="submission" date="2013-11" db="EMBL/GenBank/DDBJ databases">
        <title>Single cell genomics of uncultured Tannerella BU063 (oral taxon 286).</title>
        <authorList>
            <person name="Beall C.J."/>
            <person name="Campbell A.G."/>
            <person name="Griffen A.L."/>
            <person name="Podar M."/>
            <person name="Leys E.J."/>
        </authorList>
    </citation>
    <scope>NUCLEOTIDE SEQUENCE [LARGE SCALE GENOMIC DNA]</scope>
    <source>
        <strain evidence="3">Cell 6/7/9</strain>
    </source>
</reference>
<feature type="compositionally biased region" description="Basic and acidic residues" evidence="1">
    <location>
        <begin position="238"/>
        <end position="247"/>
    </location>
</feature>
<gene>
    <name evidence="3" type="ORF">T231_01735</name>
</gene>
<dbReference type="SUPFAM" id="SSF53098">
    <property type="entry name" value="Ribonuclease H-like"/>
    <property type="match status" value="1"/>
</dbReference>
<evidence type="ECO:0000256" key="1">
    <source>
        <dbReference type="SAM" id="MobiDB-lite"/>
    </source>
</evidence>
<feature type="region of interest" description="Disordered" evidence="1">
    <location>
        <begin position="217"/>
        <end position="255"/>
    </location>
</feature>
<dbReference type="InterPro" id="IPR048020">
    <property type="entry name" value="Transpos_IS3"/>
</dbReference>
<keyword evidence="4" id="KW-1185">Reference proteome</keyword>
<dbReference type="Gene3D" id="3.30.420.10">
    <property type="entry name" value="Ribonuclease H-like superfamily/Ribonuclease H"/>
    <property type="match status" value="1"/>
</dbReference>
<dbReference type="InterPro" id="IPR001584">
    <property type="entry name" value="Integrase_cat-core"/>
</dbReference>
<organism evidence="3 4">
    <name type="scientific">Tannerella sp. oral taxon BU063 isolate Cell 6/7/9</name>
    <dbReference type="NCBI Taxonomy" id="1411021"/>
    <lineage>
        <taxon>Bacteria</taxon>
        <taxon>Pseudomonadati</taxon>
        <taxon>Bacteroidota</taxon>
        <taxon>Bacteroidia</taxon>
        <taxon>Bacteroidales</taxon>
        <taxon>Tannerellaceae</taxon>
        <taxon>Tannerella</taxon>
    </lineage>
</organism>
<dbReference type="InterPro" id="IPR012337">
    <property type="entry name" value="RNaseH-like_sf"/>
</dbReference>
<dbReference type="AlphaFoldDB" id="W2CUT3"/>
<dbReference type="Pfam" id="PF00665">
    <property type="entry name" value="rve"/>
    <property type="match status" value="1"/>
</dbReference>
<dbReference type="NCBIfam" id="NF033516">
    <property type="entry name" value="transpos_IS3"/>
    <property type="match status" value="1"/>
</dbReference>
<dbReference type="InterPro" id="IPR036397">
    <property type="entry name" value="RNaseH_sf"/>
</dbReference>
<dbReference type="Proteomes" id="UP000018874">
    <property type="component" value="Unassembled WGS sequence"/>
</dbReference>
<dbReference type="PATRIC" id="fig|1411021.3.peg.83"/>
<sequence length="255" mass="29444">MENLELMRLIDDAYYRDHPTAGVLHVQGMLRLQGYHVNVKRVRRLMRLMNLHAIYPKPCLSKGGVPSYIHPYLLRGLAIDKPNQVWSTDISYIPMNGEFMYLYAVMDVYSRYVPGWCLSNTLSAINACELMEECIRWHGKPEIVNSDQGVQYTGHRWQSLLQGRGIQISRDGRGRCKDNIWIERFWRTIKQEYNYRNPTGVSASGRYRGVYPLLQPRTATPEPASPAPGACLWHRRGGVKETSDRSRTFPPKNSE</sequence>
<dbReference type="InterPro" id="IPR025948">
    <property type="entry name" value="HTH-like_dom"/>
</dbReference>
<protein>
    <recommendedName>
        <fullName evidence="2">Integrase catalytic domain-containing protein</fullName>
    </recommendedName>
</protein>
<proteinExistence type="predicted"/>
<comment type="caution">
    <text evidence="3">The sequence shown here is derived from an EMBL/GenBank/DDBJ whole genome shotgun (WGS) entry which is preliminary data.</text>
</comment>
<feature type="domain" description="Integrase catalytic" evidence="2">
    <location>
        <begin position="78"/>
        <end position="193"/>
    </location>
</feature>
<name>W2CUT3_9BACT</name>